<gene>
    <name evidence="9" type="primary">MECOM_0</name>
    <name evidence="9" type="ORF">Anas_01409</name>
</gene>
<dbReference type="GO" id="GO:0000981">
    <property type="term" value="F:DNA-binding transcription factor activity, RNA polymerase II-specific"/>
    <property type="evidence" value="ECO:0007669"/>
    <property type="project" value="TreeGrafter"/>
</dbReference>
<protein>
    <submittedName>
        <fullName evidence="9">MDS1 and EVI1 complex locus protein EVI1</fullName>
    </submittedName>
</protein>
<evidence type="ECO:0000313" key="10">
    <source>
        <dbReference type="Proteomes" id="UP000326759"/>
    </source>
</evidence>
<evidence type="ECO:0000256" key="6">
    <source>
        <dbReference type="PROSITE-ProRule" id="PRU00042"/>
    </source>
</evidence>
<keyword evidence="1" id="KW-0479">Metal-binding</keyword>
<dbReference type="PROSITE" id="PS00028">
    <property type="entry name" value="ZINC_FINGER_C2H2_1"/>
    <property type="match status" value="3"/>
</dbReference>
<keyword evidence="5" id="KW-0539">Nucleus</keyword>
<dbReference type="EMBL" id="SEYY01001070">
    <property type="protein sequence ID" value="KAB7505893.1"/>
    <property type="molecule type" value="Genomic_DNA"/>
</dbReference>
<dbReference type="Pfam" id="PF00096">
    <property type="entry name" value="zf-C2H2"/>
    <property type="match status" value="3"/>
</dbReference>
<keyword evidence="3 6" id="KW-0863">Zinc-finger</keyword>
<comment type="caution">
    <text evidence="9">The sequence shown here is derived from an EMBL/GenBank/DDBJ whole genome shotgun (WGS) entry which is preliminary data.</text>
</comment>
<feature type="domain" description="C2H2-type" evidence="8">
    <location>
        <begin position="299"/>
        <end position="327"/>
    </location>
</feature>
<evidence type="ECO:0000256" key="4">
    <source>
        <dbReference type="ARBA" id="ARBA00022833"/>
    </source>
</evidence>
<evidence type="ECO:0000256" key="5">
    <source>
        <dbReference type="ARBA" id="ARBA00023242"/>
    </source>
</evidence>
<dbReference type="InterPro" id="IPR013087">
    <property type="entry name" value="Znf_C2H2_type"/>
</dbReference>
<evidence type="ECO:0000256" key="3">
    <source>
        <dbReference type="ARBA" id="ARBA00022771"/>
    </source>
</evidence>
<feature type="compositionally biased region" description="Basic and acidic residues" evidence="7">
    <location>
        <begin position="391"/>
        <end position="405"/>
    </location>
</feature>
<reference evidence="9 10" key="1">
    <citation type="journal article" date="2019" name="PLoS Biol.">
        <title>Sex chromosomes control vertical transmission of feminizing Wolbachia symbionts in an isopod.</title>
        <authorList>
            <person name="Becking T."/>
            <person name="Chebbi M.A."/>
            <person name="Giraud I."/>
            <person name="Moumen B."/>
            <person name="Laverre T."/>
            <person name="Caubet Y."/>
            <person name="Peccoud J."/>
            <person name="Gilbert C."/>
            <person name="Cordaux R."/>
        </authorList>
    </citation>
    <scope>NUCLEOTIDE SEQUENCE [LARGE SCALE GENOMIC DNA]</scope>
    <source>
        <strain evidence="9">ANa2</strain>
        <tissue evidence="9">Whole body excluding digestive tract and cuticle</tissue>
    </source>
</reference>
<evidence type="ECO:0000256" key="7">
    <source>
        <dbReference type="SAM" id="MobiDB-lite"/>
    </source>
</evidence>
<evidence type="ECO:0000313" key="9">
    <source>
        <dbReference type="EMBL" id="KAB7505893.1"/>
    </source>
</evidence>
<keyword evidence="10" id="KW-1185">Reference proteome</keyword>
<feature type="domain" description="C2H2-type" evidence="8">
    <location>
        <begin position="271"/>
        <end position="298"/>
    </location>
</feature>
<keyword evidence="4" id="KW-0862">Zinc</keyword>
<dbReference type="GO" id="GO:0000978">
    <property type="term" value="F:RNA polymerase II cis-regulatory region sequence-specific DNA binding"/>
    <property type="evidence" value="ECO:0007669"/>
    <property type="project" value="TreeGrafter"/>
</dbReference>
<dbReference type="InterPro" id="IPR036236">
    <property type="entry name" value="Znf_C2H2_sf"/>
</dbReference>
<dbReference type="PANTHER" id="PTHR23235">
    <property type="entry name" value="KRUEPPEL-LIKE TRANSCRIPTION FACTOR"/>
    <property type="match status" value="1"/>
</dbReference>
<dbReference type="OrthoDB" id="9368434at2759"/>
<evidence type="ECO:0000256" key="2">
    <source>
        <dbReference type="ARBA" id="ARBA00022737"/>
    </source>
</evidence>
<feature type="region of interest" description="Disordered" evidence="7">
    <location>
        <begin position="351"/>
        <end position="405"/>
    </location>
</feature>
<evidence type="ECO:0000259" key="8">
    <source>
        <dbReference type="PROSITE" id="PS50157"/>
    </source>
</evidence>
<dbReference type="Proteomes" id="UP000326759">
    <property type="component" value="Unassembled WGS sequence"/>
</dbReference>
<dbReference type="SUPFAM" id="SSF57667">
    <property type="entry name" value="beta-beta-alpha zinc fingers"/>
    <property type="match status" value="2"/>
</dbReference>
<keyword evidence="2" id="KW-0677">Repeat</keyword>
<feature type="domain" description="C2H2-type" evidence="8">
    <location>
        <begin position="328"/>
        <end position="355"/>
    </location>
</feature>
<accession>A0A5N5TGX6</accession>
<name>A0A5N5TGX6_9CRUS</name>
<proteinExistence type="predicted"/>
<dbReference type="AlphaFoldDB" id="A0A5N5TGX6"/>
<dbReference type="FunFam" id="3.30.160.60:FF:000159">
    <property type="entry name" value="Mds1 and evi1 complex locus protein"/>
    <property type="match status" value="1"/>
</dbReference>
<dbReference type="FunFam" id="3.30.160.60:FF:000929">
    <property type="entry name" value="Uncharacterized protein, isoform B"/>
    <property type="match status" value="1"/>
</dbReference>
<evidence type="ECO:0000256" key="1">
    <source>
        <dbReference type="ARBA" id="ARBA00022723"/>
    </source>
</evidence>
<dbReference type="Gene3D" id="3.30.160.60">
    <property type="entry name" value="Classic Zinc Finger"/>
    <property type="match status" value="3"/>
</dbReference>
<dbReference type="SMART" id="SM00355">
    <property type="entry name" value="ZnF_C2H2"/>
    <property type="match status" value="3"/>
</dbReference>
<dbReference type="PROSITE" id="PS50157">
    <property type="entry name" value="ZINC_FINGER_C2H2_2"/>
    <property type="match status" value="3"/>
</dbReference>
<dbReference type="FunFam" id="3.30.160.60:FF:000112">
    <property type="entry name" value="Mds1 and evi1 complex locus protein"/>
    <property type="match status" value="1"/>
</dbReference>
<sequence>MTQARYSPPRISSVNRYSPDQCRKTFLPLGKDKEGNTIASMEKVIISDINGHLRGFSNTGETSSAEKSSFISLNTVIVTSNEGEYCSSEVFDVENDKPLDLSLKRKCDSTSEEKFETLQTKKIKINNNFATHNAEKEKDINETSKHPFHSISDLLKDTQGRRQQDNFSASPSNYQLNFPLLCPRPIQPSGNVSVYKPFSKTEMHEQFLKQNILNNLVVPRPSQQTNFNKGIGIDFIRSHMSPYGNSIPDLRHNYGSVLNGYQNIRTSKDKYCCKFCGKTFPRSANLTRHLRTHTGEQPYKCKYCERSFSISSNLQRHVRNIHNKEKPFKCPMCERCFGQQTNLERHLKNHDIDSSTLPESPETPDSSSIATSETESSKITERASINKGTKTKLDESQTFRSFSVERESLSDSEIFVPKKRKTSYNTVAENENISWKPDTY</sequence>
<organism evidence="9 10">
    <name type="scientific">Armadillidium nasatum</name>
    <dbReference type="NCBI Taxonomy" id="96803"/>
    <lineage>
        <taxon>Eukaryota</taxon>
        <taxon>Metazoa</taxon>
        <taxon>Ecdysozoa</taxon>
        <taxon>Arthropoda</taxon>
        <taxon>Crustacea</taxon>
        <taxon>Multicrustacea</taxon>
        <taxon>Malacostraca</taxon>
        <taxon>Eumalacostraca</taxon>
        <taxon>Peracarida</taxon>
        <taxon>Isopoda</taxon>
        <taxon>Oniscidea</taxon>
        <taxon>Crinocheta</taxon>
        <taxon>Armadillidiidae</taxon>
        <taxon>Armadillidium</taxon>
    </lineage>
</organism>
<dbReference type="GO" id="GO:0008270">
    <property type="term" value="F:zinc ion binding"/>
    <property type="evidence" value="ECO:0007669"/>
    <property type="project" value="UniProtKB-KW"/>
</dbReference>
<dbReference type="PANTHER" id="PTHR23235:SF142">
    <property type="entry name" value="ZINC FINGER PROTEIN 384"/>
    <property type="match status" value="1"/>
</dbReference>